<feature type="compositionally biased region" description="Low complexity" evidence="1">
    <location>
        <begin position="87"/>
        <end position="100"/>
    </location>
</feature>
<name>A0AAV7TX59_PLEWA</name>
<feature type="region of interest" description="Disordered" evidence="1">
    <location>
        <begin position="83"/>
        <end position="111"/>
    </location>
</feature>
<organism evidence="2 3">
    <name type="scientific">Pleurodeles waltl</name>
    <name type="common">Iberian ribbed newt</name>
    <dbReference type="NCBI Taxonomy" id="8319"/>
    <lineage>
        <taxon>Eukaryota</taxon>
        <taxon>Metazoa</taxon>
        <taxon>Chordata</taxon>
        <taxon>Craniata</taxon>
        <taxon>Vertebrata</taxon>
        <taxon>Euteleostomi</taxon>
        <taxon>Amphibia</taxon>
        <taxon>Batrachia</taxon>
        <taxon>Caudata</taxon>
        <taxon>Salamandroidea</taxon>
        <taxon>Salamandridae</taxon>
        <taxon>Pleurodelinae</taxon>
        <taxon>Pleurodeles</taxon>
    </lineage>
</organism>
<accession>A0AAV7TX59</accession>
<dbReference type="AlphaFoldDB" id="A0AAV7TX59"/>
<evidence type="ECO:0000313" key="2">
    <source>
        <dbReference type="EMBL" id="KAJ1181055.1"/>
    </source>
</evidence>
<evidence type="ECO:0000313" key="3">
    <source>
        <dbReference type="Proteomes" id="UP001066276"/>
    </source>
</evidence>
<dbReference type="EMBL" id="JANPWB010000006">
    <property type="protein sequence ID" value="KAJ1181055.1"/>
    <property type="molecule type" value="Genomic_DNA"/>
</dbReference>
<keyword evidence="3" id="KW-1185">Reference proteome</keyword>
<dbReference type="Proteomes" id="UP001066276">
    <property type="component" value="Chromosome 3_2"/>
</dbReference>
<comment type="caution">
    <text evidence="2">The sequence shown here is derived from an EMBL/GenBank/DDBJ whole genome shotgun (WGS) entry which is preliminary data.</text>
</comment>
<evidence type="ECO:0000256" key="1">
    <source>
        <dbReference type="SAM" id="MobiDB-lite"/>
    </source>
</evidence>
<proteinExistence type="predicted"/>
<sequence>MCTAVGAADGASPVDGKPSADAVSPRSFWLLSWAWHVGGVHRLVPWPPRWPRDVLGGCGRSLQAAGSCEAALHFGHGWDSAGWAESGRGARAGQRAGRGASPHTQEAGHRRVWSRAVMRHSVRDLRHHE</sequence>
<protein>
    <submittedName>
        <fullName evidence="2">Uncharacterized protein</fullName>
    </submittedName>
</protein>
<feature type="region of interest" description="Disordered" evidence="1">
    <location>
        <begin position="1"/>
        <end position="20"/>
    </location>
</feature>
<gene>
    <name evidence="2" type="ORF">NDU88_006266</name>
</gene>
<reference evidence="2" key="1">
    <citation type="journal article" date="2022" name="bioRxiv">
        <title>Sequencing and chromosome-scale assembly of the giantPleurodeles waltlgenome.</title>
        <authorList>
            <person name="Brown T."/>
            <person name="Elewa A."/>
            <person name="Iarovenko S."/>
            <person name="Subramanian E."/>
            <person name="Araus A.J."/>
            <person name="Petzold A."/>
            <person name="Susuki M."/>
            <person name="Suzuki K.-i.T."/>
            <person name="Hayashi T."/>
            <person name="Toyoda A."/>
            <person name="Oliveira C."/>
            <person name="Osipova E."/>
            <person name="Leigh N.D."/>
            <person name="Simon A."/>
            <person name="Yun M.H."/>
        </authorList>
    </citation>
    <scope>NUCLEOTIDE SEQUENCE</scope>
    <source>
        <strain evidence="2">20211129_DDA</strain>
        <tissue evidence="2">Liver</tissue>
    </source>
</reference>